<dbReference type="AlphaFoldDB" id="A0A6N9YRT7"/>
<dbReference type="PANTHER" id="PTHR43586">
    <property type="entry name" value="CYSTEINE DESULFURASE"/>
    <property type="match status" value="1"/>
</dbReference>
<feature type="domain" description="Aminotransferase class V" evidence="5">
    <location>
        <begin position="19"/>
        <end position="381"/>
    </location>
</feature>
<evidence type="ECO:0000256" key="2">
    <source>
        <dbReference type="ARBA" id="ARBA00022898"/>
    </source>
</evidence>
<dbReference type="GO" id="GO:0008483">
    <property type="term" value="F:transaminase activity"/>
    <property type="evidence" value="ECO:0007669"/>
    <property type="project" value="UniProtKB-KW"/>
</dbReference>
<dbReference type="SUPFAM" id="SSF53383">
    <property type="entry name" value="PLP-dependent transferases"/>
    <property type="match status" value="1"/>
</dbReference>
<dbReference type="InterPro" id="IPR020578">
    <property type="entry name" value="Aminotrans_V_PyrdxlP_BS"/>
</dbReference>
<evidence type="ECO:0000256" key="4">
    <source>
        <dbReference type="RuleBase" id="RU004504"/>
    </source>
</evidence>
<evidence type="ECO:0000259" key="5">
    <source>
        <dbReference type="Pfam" id="PF00266"/>
    </source>
</evidence>
<accession>A0A6N9YRT7</accession>
<evidence type="ECO:0000313" key="7">
    <source>
        <dbReference type="Proteomes" id="UP000469185"/>
    </source>
</evidence>
<dbReference type="Pfam" id="PF00266">
    <property type="entry name" value="Aminotran_5"/>
    <property type="match status" value="1"/>
</dbReference>
<dbReference type="Gene3D" id="3.90.1150.10">
    <property type="entry name" value="Aspartate Aminotransferase, domain 1"/>
    <property type="match status" value="1"/>
</dbReference>
<dbReference type="RefSeq" id="WP_163820533.1">
    <property type="nucleotide sequence ID" value="NZ_JAAGOB010000013.1"/>
</dbReference>
<dbReference type="PANTHER" id="PTHR43586:SF24">
    <property type="entry name" value="BLR4730 PROTEIN"/>
    <property type="match status" value="1"/>
</dbReference>
<dbReference type="EMBL" id="JAAGOB010000013">
    <property type="protein sequence ID" value="NED97761.1"/>
    <property type="molecule type" value="Genomic_DNA"/>
</dbReference>
<protein>
    <submittedName>
        <fullName evidence="6">Aminotransferase class V-fold PLP-dependent enzyme</fullName>
    </submittedName>
</protein>
<comment type="caution">
    <text evidence="6">The sequence shown here is derived from an EMBL/GenBank/DDBJ whole genome shotgun (WGS) entry which is preliminary data.</text>
</comment>
<dbReference type="InterPro" id="IPR015422">
    <property type="entry name" value="PyrdxlP-dep_Trfase_small"/>
</dbReference>
<keyword evidence="6" id="KW-0808">Transferase</keyword>
<dbReference type="Proteomes" id="UP000469185">
    <property type="component" value="Unassembled WGS sequence"/>
</dbReference>
<keyword evidence="7" id="KW-1185">Reference proteome</keyword>
<comment type="cofactor">
    <cofactor evidence="1 4">
        <name>pyridoxal 5'-phosphate</name>
        <dbReference type="ChEBI" id="CHEBI:597326"/>
    </cofactor>
</comment>
<comment type="similarity">
    <text evidence="3">Belongs to the class-V pyridoxal-phosphate-dependent aminotransferase family.</text>
</comment>
<reference evidence="6 7" key="1">
    <citation type="submission" date="2020-02" db="EMBL/GenBank/DDBJ databases">
        <authorList>
            <person name="Li X.-J."/>
            <person name="Feng X.-M."/>
        </authorList>
    </citation>
    <scope>NUCLEOTIDE SEQUENCE [LARGE SCALE GENOMIC DNA]</scope>
    <source>
        <strain evidence="6 7">CGMCC 4.7225</strain>
    </source>
</reference>
<evidence type="ECO:0000256" key="3">
    <source>
        <dbReference type="RuleBase" id="RU004075"/>
    </source>
</evidence>
<name>A0A6N9YRT7_9ACTN</name>
<gene>
    <name evidence="6" type="ORF">G1H11_20900</name>
</gene>
<dbReference type="PROSITE" id="PS00595">
    <property type="entry name" value="AA_TRANSFER_CLASS_5"/>
    <property type="match status" value="1"/>
</dbReference>
<dbReference type="InterPro" id="IPR000192">
    <property type="entry name" value="Aminotrans_V_dom"/>
</dbReference>
<dbReference type="InterPro" id="IPR015421">
    <property type="entry name" value="PyrdxlP-dep_Trfase_major"/>
</dbReference>
<dbReference type="InterPro" id="IPR015424">
    <property type="entry name" value="PyrdxlP-dep_Trfase"/>
</dbReference>
<evidence type="ECO:0000256" key="1">
    <source>
        <dbReference type="ARBA" id="ARBA00001933"/>
    </source>
</evidence>
<keyword evidence="2" id="KW-0663">Pyridoxal phosphate</keyword>
<keyword evidence="6" id="KW-0032">Aminotransferase</keyword>
<evidence type="ECO:0000313" key="6">
    <source>
        <dbReference type="EMBL" id="NED97761.1"/>
    </source>
</evidence>
<dbReference type="Gene3D" id="3.40.640.10">
    <property type="entry name" value="Type I PLP-dependent aspartate aminotransferase-like (Major domain)"/>
    <property type="match status" value="1"/>
</dbReference>
<organism evidence="6 7">
    <name type="scientific">Phytoactinopolyspora alkaliphila</name>
    <dbReference type="NCBI Taxonomy" id="1783498"/>
    <lineage>
        <taxon>Bacteria</taxon>
        <taxon>Bacillati</taxon>
        <taxon>Actinomycetota</taxon>
        <taxon>Actinomycetes</taxon>
        <taxon>Jiangellales</taxon>
        <taxon>Jiangellaceae</taxon>
        <taxon>Phytoactinopolyspora</taxon>
    </lineage>
</organism>
<proteinExistence type="inferred from homology"/>
<sequence>MIDVEKVRAETPGCATVVHLNNAGAALMPQPVIDAVSEHFQLEATTGGYEAYHRAAERTQRFYPAVAGLIGAQPGEIAFVENATRAWDMAFYSIPLRDGDRILTTTTEYSSNGIAFQQVARRYGVRVDVVPDDEHGQLSVEHLAEELRQGDIRLVAINHVPTHNGLVNPAAEVGRLCRESDVLYLLDACQSVGQLAIDVTEIGCDMLSSTGRKFLRGPRGTGFLYVRHDVVTTLEPPFLDMRSAEWTAPDTYKMRDDARRFETWERYVAGQIGLGVAADYAAALGVDAIEERITHLAAMLRERLAAEPGVELWDRGEKKSGITTFTVDGRDSLQIRDMLLEQGINVSVTHGDEQQYDSRAAKEAVRASPHYYNTEDEMERLVDAVTSTG</sequence>